<evidence type="ECO:0000313" key="3">
    <source>
        <dbReference type="Proteomes" id="UP001385951"/>
    </source>
</evidence>
<organism evidence="2 3">
    <name type="scientific">Cerrena zonata</name>
    <dbReference type="NCBI Taxonomy" id="2478898"/>
    <lineage>
        <taxon>Eukaryota</taxon>
        <taxon>Fungi</taxon>
        <taxon>Dikarya</taxon>
        <taxon>Basidiomycota</taxon>
        <taxon>Agaricomycotina</taxon>
        <taxon>Agaricomycetes</taxon>
        <taxon>Polyporales</taxon>
        <taxon>Cerrenaceae</taxon>
        <taxon>Cerrena</taxon>
    </lineage>
</organism>
<keyword evidence="3" id="KW-1185">Reference proteome</keyword>
<comment type="caution">
    <text evidence="2">The sequence shown here is derived from an EMBL/GenBank/DDBJ whole genome shotgun (WGS) entry which is preliminary data.</text>
</comment>
<feature type="compositionally biased region" description="Polar residues" evidence="1">
    <location>
        <begin position="27"/>
        <end position="43"/>
    </location>
</feature>
<feature type="region of interest" description="Disordered" evidence="1">
    <location>
        <begin position="27"/>
        <end position="53"/>
    </location>
</feature>
<accession>A0AAW0G2G6</accession>
<evidence type="ECO:0000313" key="2">
    <source>
        <dbReference type="EMBL" id="KAK7687690.1"/>
    </source>
</evidence>
<protein>
    <submittedName>
        <fullName evidence="2">Uncharacterized protein</fullName>
    </submittedName>
</protein>
<name>A0AAW0G2G6_9APHY</name>
<dbReference type="Proteomes" id="UP001385951">
    <property type="component" value="Unassembled WGS sequence"/>
</dbReference>
<gene>
    <name evidence="2" type="ORF">QCA50_008906</name>
</gene>
<reference evidence="2 3" key="1">
    <citation type="submission" date="2022-09" db="EMBL/GenBank/DDBJ databases">
        <authorList>
            <person name="Palmer J.M."/>
        </authorList>
    </citation>
    <scope>NUCLEOTIDE SEQUENCE [LARGE SCALE GENOMIC DNA]</scope>
    <source>
        <strain evidence="2 3">DSM 7382</strain>
    </source>
</reference>
<sequence length="53" mass="5822">MQSVTHAQNLRRWWNEQVFGCPTQCAGANTSTSSSRKALQAQSKAKRVVASDV</sequence>
<proteinExistence type="predicted"/>
<dbReference type="EMBL" id="JASBNA010000012">
    <property type="protein sequence ID" value="KAK7687690.1"/>
    <property type="molecule type" value="Genomic_DNA"/>
</dbReference>
<dbReference type="AlphaFoldDB" id="A0AAW0G2G6"/>
<evidence type="ECO:0000256" key="1">
    <source>
        <dbReference type="SAM" id="MobiDB-lite"/>
    </source>
</evidence>